<proteinExistence type="predicted"/>
<evidence type="ECO:0000313" key="1">
    <source>
        <dbReference type="EMBL" id="CAD8941182.1"/>
    </source>
</evidence>
<accession>A0A7S1GNJ9</accession>
<protein>
    <submittedName>
        <fullName evidence="1">Uncharacterized protein</fullName>
    </submittedName>
</protein>
<gene>
    <name evidence="1" type="ORF">CTEN0397_LOCUS12248</name>
</gene>
<dbReference type="AlphaFoldDB" id="A0A7S1GNJ9"/>
<sequence length="139" mass="15434">MFSVAASPVTRRILLSTASSYSYSIRSMGTIVKGVEFDTIAREWRCKWSADNDKASLASAQQVLDETLKELKALDGVKSVQRIVCGGCLDFKIITALDAAQFPKWESNQFQPEQTVLDKLKAIDGIDTVETQTYTLMTM</sequence>
<organism evidence="1">
    <name type="scientific">Cyclophora tenuis</name>
    <name type="common">Marine diatom</name>
    <dbReference type="NCBI Taxonomy" id="216820"/>
    <lineage>
        <taxon>Eukaryota</taxon>
        <taxon>Sar</taxon>
        <taxon>Stramenopiles</taxon>
        <taxon>Ochrophyta</taxon>
        <taxon>Bacillariophyta</taxon>
        <taxon>Fragilariophyceae</taxon>
        <taxon>Fragilariophycidae</taxon>
        <taxon>Cyclophorales</taxon>
        <taxon>Cyclophoraceae</taxon>
        <taxon>Cyclophora</taxon>
    </lineage>
</organism>
<reference evidence="1" key="1">
    <citation type="submission" date="2021-01" db="EMBL/GenBank/DDBJ databases">
        <authorList>
            <person name="Corre E."/>
            <person name="Pelletier E."/>
            <person name="Niang G."/>
            <person name="Scheremetjew M."/>
            <person name="Finn R."/>
            <person name="Kale V."/>
            <person name="Holt S."/>
            <person name="Cochrane G."/>
            <person name="Meng A."/>
            <person name="Brown T."/>
            <person name="Cohen L."/>
        </authorList>
    </citation>
    <scope>NUCLEOTIDE SEQUENCE</scope>
    <source>
        <strain evidence="1">ECT3854</strain>
    </source>
</reference>
<dbReference type="EMBL" id="HBFW01019089">
    <property type="protein sequence ID" value="CAD8941182.1"/>
    <property type="molecule type" value="Transcribed_RNA"/>
</dbReference>
<name>A0A7S1GNJ9_CYCTE</name>